<dbReference type="SUPFAM" id="SSF53756">
    <property type="entry name" value="UDP-Glycosyltransferase/glycogen phosphorylase"/>
    <property type="match status" value="3"/>
</dbReference>
<organism evidence="5 6">
    <name type="scientific">Dryococelus australis</name>
    <dbReference type="NCBI Taxonomy" id="614101"/>
    <lineage>
        <taxon>Eukaryota</taxon>
        <taxon>Metazoa</taxon>
        <taxon>Ecdysozoa</taxon>
        <taxon>Arthropoda</taxon>
        <taxon>Hexapoda</taxon>
        <taxon>Insecta</taxon>
        <taxon>Pterygota</taxon>
        <taxon>Neoptera</taxon>
        <taxon>Polyneoptera</taxon>
        <taxon>Phasmatodea</taxon>
        <taxon>Verophasmatodea</taxon>
        <taxon>Anareolatae</taxon>
        <taxon>Phasmatidae</taxon>
        <taxon>Eurycanthinae</taxon>
        <taxon>Dryococelus</taxon>
    </lineage>
</organism>
<protein>
    <submittedName>
        <fullName evidence="5">Uncharacterized protein</fullName>
    </submittedName>
</protein>
<dbReference type="InterPro" id="IPR036397">
    <property type="entry name" value="RNaseH_sf"/>
</dbReference>
<evidence type="ECO:0000256" key="2">
    <source>
        <dbReference type="ARBA" id="ARBA00022676"/>
    </source>
</evidence>
<comment type="caution">
    <text evidence="5">The sequence shown here is derived from an EMBL/GenBank/DDBJ whole genome shotgun (WGS) entry which is preliminary data.</text>
</comment>
<dbReference type="CDD" id="cd03784">
    <property type="entry name" value="GT1_Gtf-like"/>
    <property type="match status" value="1"/>
</dbReference>
<keyword evidence="2" id="KW-0328">Glycosyltransferase</keyword>
<feature type="transmembrane region" description="Helical" evidence="4">
    <location>
        <begin position="694"/>
        <end position="718"/>
    </location>
</feature>
<dbReference type="EMBL" id="JARBHB010000005">
    <property type="protein sequence ID" value="KAJ8883309.1"/>
    <property type="molecule type" value="Genomic_DNA"/>
</dbReference>
<keyword evidence="4" id="KW-1133">Transmembrane helix</keyword>
<evidence type="ECO:0000313" key="5">
    <source>
        <dbReference type="EMBL" id="KAJ8883309.1"/>
    </source>
</evidence>
<name>A0ABQ9HGA8_9NEOP</name>
<evidence type="ECO:0000256" key="4">
    <source>
        <dbReference type="SAM" id="Phobius"/>
    </source>
</evidence>
<keyword evidence="4" id="KW-0812">Transmembrane</keyword>
<evidence type="ECO:0000256" key="1">
    <source>
        <dbReference type="ARBA" id="ARBA00009995"/>
    </source>
</evidence>
<comment type="similarity">
    <text evidence="1">Belongs to the UDP-glycosyltransferase family.</text>
</comment>
<proteinExistence type="inferred from homology"/>
<reference evidence="5 6" key="1">
    <citation type="submission" date="2023-02" db="EMBL/GenBank/DDBJ databases">
        <title>LHISI_Scaffold_Assembly.</title>
        <authorList>
            <person name="Stuart O.P."/>
            <person name="Cleave R."/>
            <person name="Magrath M.J.L."/>
            <person name="Mikheyev A.S."/>
        </authorList>
    </citation>
    <scope>NUCLEOTIDE SEQUENCE [LARGE SCALE GENOMIC DNA]</scope>
    <source>
        <strain evidence="5">Daus_M_001</strain>
        <tissue evidence="5">Leg muscle</tissue>
    </source>
</reference>
<dbReference type="Gene3D" id="3.40.50.2000">
    <property type="entry name" value="Glycogen Phosphorylase B"/>
    <property type="match status" value="2"/>
</dbReference>
<dbReference type="Gene3D" id="3.30.420.10">
    <property type="entry name" value="Ribonuclease H-like superfamily/Ribonuclease H"/>
    <property type="match status" value="1"/>
</dbReference>
<dbReference type="PANTHER" id="PTHR48043:SF145">
    <property type="entry name" value="FI06409P-RELATED"/>
    <property type="match status" value="1"/>
</dbReference>
<gene>
    <name evidence="5" type="ORF">PR048_015152</name>
</gene>
<accession>A0ABQ9HGA8</accession>
<keyword evidence="6" id="KW-1185">Reference proteome</keyword>
<evidence type="ECO:0000313" key="6">
    <source>
        <dbReference type="Proteomes" id="UP001159363"/>
    </source>
</evidence>
<keyword evidence="3" id="KW-0808">Transferase</keyword>
<evidence type="ECO:0000256" key="3">
    <source>
        <dbReference type="ARBA" id="ARBA00022679"/>
    </source>
</evidence>
<sequence length="743" mass="83496">MKWCWEKGDLREDLPTSGIVRHVSHTRKSQCDPRDIEPAFIIGTENARILGVFQFNGKSHFIVFEALMKALAAKGHQVVVVSHFPQKNPVPNYTDIDVSGIVPNVFDNISMDIALSWKALPMANFIWEYTSETCRKVMDHPKGQALLKSTESFDLVVTEIFGSECTIGFGKKFNAPLVNVISSAAHHWTHSRIGNPDHPAYIPCYFLPYTGKMDFWQRLTNTMHNVLLNIGNTIYSYNTASLIMQEYFGEDTPSVQELIKNTSLVLVNSHFSINWPRPAVPAFVEVGGMHIPTPKKLPEVLQKFFDDSPHGVVYFNMGTLVQVQTFTPEKLKALLDAFGALPENVLMKYTGESLPGKPENVMINKWIPQLDVLCECPVLSSTAVHTTFEFKSGEVLASAVTYLHCKAAHHPKRDVMEPRWRGEIRRPYAITFLVQLDNPISQQDTSQPHKARVSLDYLRNVDMLPWPVRPPDLSPIETVWYQIRRQLRPATTMPDLEGHPNIKVFISHGGLGGTQETVYAGVPVVGIPLFADQESNINTLRELRMATMLRYEDITKDNLLHAMRTVIDNPRYVQDEQNPQGVSVLFRDPLMMVMGTVVYCCSGSPGNMQTLHEVVLLKLLADCQEGVSPVWGPVYGGGGDSSYRVDYSENAKRVSALFRDRPMTAIETAVYWVEYVIRHRGAPHMRSAAADMPLYQYLLLDVIGVLLLIVTTCVYISYCAIKAVCLRLAGSNTARPHAKSKHD</sequence>
<dbReference type="Pfam" id="PF00201">
    <property type="entry name" value="UDPGT"/>
    <property type="match status" value="3"/>
</dbReference>
<keyword evidence="4" id="KW-0472">Membrane</keyword>
<dbReference type="InterPro" id="IPR050271">
    <property type="entry name" value="UDP-glycosyltransferase"/>
</dbReference>
<dbReference type="Proteomes" id="UP001159363">
    <property type="component" value="Chromosome 4"/>
</dbReference>
<dbReference type="PANTHER" id="PTHR48043">
    <property type="entry name" value="EG:EG0003.4 PROTEIN-RELATED"/>
    <property type="match status" value="1"/>
</dbReference>
<dbReference type="InterPro" id="IPR002213">
    <property type="entry name" value="UDP_glucos_trans"/>
</dbReference>